<dbReference type="Proteomes" id="UP000094969">
    <property type="component" value="Chromosome"/>
</dbReference>
<gene>
    <name evidence="2" type="ORF">BHK69_29575</name>
</gene>
<reference evidence="2 3" key="1">
    <citation type="journal article" date="2015" name="Antonie Van Leeuwenhoek">
        <title>Bosea vaviloviae sp. nov., a new species of slow-growing rhizobia isolated from nodules of the relict species Vavilovia formosa (Stev.) Fed.</title>
        <authorList>
            <person name="Safronova V.I."/>
            <person name="Kuznetsova I.G."/>
            <person name="Sazanova A.L."/>
            <person name="Kimeklis A.K."/>
            <person name="Belimov A.A."/>
            <person name="Andronov E.E."/>
            <person name="Pinaev A.G."/>
            <person name="Chizhevskaya E.P."/>
            <person name="Pukhaev A.R."/>
            <person name="Popov K.P."/>
            <person name="Willems A."/>
            <person name="Tikhonovich I.A."/>
        </authorList>
    </citation>
    <scope>NUCLEOTIDE SEQUENCE [LARGE SCALE GENOMIC DNA]</scope>
    <source>
        <strain evidence="2 3">Vaf18</strain>
    </source>
</reference>
<dbReference type="InterPro" id="IPR032466">
    <property type="entry name" value="Metal_Hydrolase"/>
</dbReference>
<organism evidence="2 3">
    <name type="scientific">Bosea vaviloviae</name>
    <dbReference type="NCBI Taxonomy" id="1526658"/>
    <lineage>
        <taxon>Bacteria</taxon>
        <taxon>Pseudomonadati</taxon>
        <taxon>Pseudomonadota</taxon>
        <taxon>Alphaproteobacteria</taxon>
        <taxon>Hyphomicrobiales</taxon>
        <taxon>Boseaceae</taxon>
        <taxon>Bosea</taxon>
    </lineage>
</organism>
<dbReference type="InterPro" id="IPR052358">
    <property type="entry name" value="Aro_Compnd_Degr_Hydrolases"/>
</dbReference>
<evidence type="ECO:0000313" key="3">
    <source>
        <dbReference type="Proteomes" id="UP000094969"/>
    </source>
</evidence>
<dbReference type="RefSeq" id="WP_069693232.1">
    <property type="nucleotide sequence ID" value="NZ_CP017147.1"/>
</dbReference>
<evidence type="ECO:0000313" key="2">
    <source>
        <dbReference type="EMBL" id="AOO84040.1"/>
    </source>
</evidence>
<dbReference type="OrthoDB" id="9787654at2"/>
<dbReference type="KEGG" id="bvv:BHK69_29575"/>
<protein>
    <recommendedName>
        <fullName evidence="1">Amidohydrolase-related domain-containing protein</fullName>
    </recommendedName>
</protein>
<sequence length="290" mass="31155">MTMPLEPLPQGSCDCHVHLFGPAGRYPFAPARVYSPGDADESELRALHARLGISRVVLVQPSPYGTDNRRMLAGLGHLGSAARGVAVIGLGTPRDELDRLHAQRVRGVRVNIATHGMDDPEEAWRLIHGQAQQVARLGWHVQILARLNVIDVLAVRLMQLETRVVVDHFGLPDLALGPEQSGFAAVLRLAGSGKAMIKISAIQRLAGRGRLARAIPFIWALSAENPGALVWGSDWPHTGGGRGVGRAATDIEPFEAMDDAEALSCLTEAISDPARRHAILVDNPAALYGF</sequence>
<name>A0A1D7U9H8_9HYPH</name>
<dbReference type="AlphaFoldDB" id="A0A1D7U9H8"/>
<keyword evidence="3" id="KW-1185">Reference proteome</keyword>
<dbReference type="InterPro" id="IPR006680">
    <property type="entry name" value="Amidohydro-rel"/>
</dbReference>
<dbReference type="SUPFAM" id="SSF51556">
    <property type="entry name" value="Metallo-dependent hydrolases"/>
    <property type="match status" value="1"/>
</dbReference>
<accession>A0A1D7U9H8</accession>
<dbReference type="Pfam" id="PF04909">
    <property type="entry name" value="Amidohydro_2"/>
    <property type="match status" value="1"/>
</dbReference>
<dbReference type="STRING" id="1526658.BHK69_29575"/>
<dbReference type="EMBL" id="CP017147">
    <property type="protein sequence ID" value="AOO84040.1"/>
    <property type="molecule type" value="Genomic_DNA"/>
</dbReference>
<dbReference type="PANTHER" id="PTHR35563:SF2">
    <property type="entry name" value="BARREL METAL-DEPENDENT HYDROLASE, PUTATIVE (AFU_ORTHOLOGUE AFUA_1G16240)-RELATED"/>
    <property type="match status" value="1"/>
</dbReference>
<proteinExistence type="predicted"/>
<dbReference type="PANTHER" id="PTHR35563">
    <property type="entry name" value="BARREL METAL-DEPENDENT HYDROLASE, PUTATIVE (AFU_ORTHOLOGUE AFUA_1G16240)-RELATED"/>
    <property type="match status" value="1"/>
</dbReference>
<evidence type="ECO:0000259" key="1">
    <source>
        <dbReference type="Pfam" id="PF04909"/>
    </source>
</evidence>
<feature type="domain" description="Amidohydrolase-related" evidence="1">
    <location>
        <begin position="13"/>
        <end position="290"/>
    </location>
</feature>
<dbReference type="Gene3D" id="3.20.20.140">
    <property type="entry name" value="Metal-dependent hydrolases"/>
    <property type="match status" value="1"/>
</dbReference>
<dbReference type="GO" id="GO:0016787">
    <property type="term" value="F:hydrolase activity"/>
    <property type="evidence" value="ECO:0007669"/>
    <property type="project" value="InterPro"/>
</dbReference>